<proteinExistence type="predicted"/>
<evidence type="ECO:0000256" key="1">
    <source>
        <dbReference type="ARBA" id="ARBA00022729"/>
    </source>
</evidence>
<feature type="chain" id="PRO_5018012546" description="Pilus assembly protein PapC" evidence="2">
    <location>
        <begin position="23"/>
        <end position="845"/>
    </location>
</feature>
<sequence length="845" mass="92135">MMLPMTPIAGALALLLCASALAAPTAPGTTPTSLLSQAKGLPAEFEAHFFDVPLAVRIELNQQYLGEAMVVLTRDDRITLLEFTDTHDSTIKAAERDQWEQTLKQGQLLGACEKNCTAGLLAVHYSLENSLVSILTRDVERSTEALRYHDQPQGGSLGLIFNNQLNINGGQEQETGGRYGINASSSVGNWSQSLDLQLSRLGGPDDKIYHAVHELFTQRELEGHFFRLGYFTPSSDGLNRQIRSFGANPDTALGVMYGSSDSLVVENPKPSVYPIYVTASRQASVEIYRSGLLINTQAVSAGLQSLDTRPLPGGIYEVEVRLIEDGQTTATSQELVYKPNNWNSTEERWRYNLFAGRETRLWSNWEEQPSGFTTAGFGVNYLLHPRVIVGGSARQVQDKLQVGTSIDWTLASHTSLYANVYQTEQYGNGMDVQALYSYGQGSLVASHNRSWLDTRNTYETLPDGTRIRQRNVFVGQTSNSSLSVNHRLSNKSSVSGRLAYSEGNVQGAGLDLGWTQRGKLRGSDANWRLSVFDRPGTSSTSDRRNRGVDLSFSVALGGPGEYWSGSIGTRTSREGDRDNNASLTYRRDLQDHVLQSVSGTALTDTYGVGLSGIASFSTESLYGDGFLQRSSYNDNLTGGLNLSSTVAVGGQKAVFTGVPQGRGAGMIVDVETDLDNIILRADDLTGGSTTLHPGRNFVPITAYRNSMVTFDFEGVHPPAASIEPARTRYHLNKGGVDYRKVSVLKTVTVLGRLLDEQGQPLRGHHVINHASRGVSEADGFFSMEMNAASPTLEVRYDNQLFCRFRLDPENASNEGDVLMIGDLRCTPDSLADSSLAAADPAKQRS</sequence>
<protein>
    <recommendedName>
        <fullName evidence="7">Pilus assembly protein PapC</fullName>
    </recommendedName>
</protein>
<keyword evidence="6" id="KW-1185">Reference proteome</keyword>
<evidence type="ECO:0000259" key="3">
    <source>
        <dbReference type="Pfam" id="PF15976"/>
    </source>
</evidence>
<evidence type="ECO:0000313" key="5">
    <source>
        <dbReference type="EMBL" id="RMM52814.1"/>
    </source>
</evidence>
<evidence type="ECO:0000313" key="6">
    <source>
        <dbReference type="Proteomes" id="UP000270661"/>
    </source>
</evidence>
<dbReference type="InterPro" id="IPR031917">
    <property type="entry name" value="Pilus_assem_C"/>
</dbReference>
<keyword evidence="1 2" id="KW-0732">Signal</keyword>
<name>A0A3M3ETP2_9PSED</name>
<feature type="signal peptide" evidence="2">
    <location>
        <begin position="1"/>
        <end position="22"/>
    </location>
</feature>
<dbReference type="InterPro" id="IPR032636">
    <property type="entry name" value="Pilus_assem_E-set-like_dom"/>
</dbReference>
<organism evidence="5 6">
    <name type="scientific">Pseudomonas corrugata</name>
    <dbReference type="NCBI Taxonomy" id="47879"/>
    <lineage>
        <taxon>Bacteria</taxon>
        <taxon>Pseudomonadati</taxon>
        <taxon>Pseudomonadota</taxon>
        <taxon>Gammaproteobacteria</taxon>
        <taxon>Pseudomonadales</taxon>
        <taxon>Pseudomonadaceae</taxon>
        <taxon>Pseudomonas</taxon>
    </lineage>
</organism>
<dbReference type="EMBL" id="RBOJ01000041">
    <property type="protein sequence ID" value="RMM52814.1"/>
    <property type="molecule type" value="Genomic_DNA"/>
</dbReference>
<evidence type="ECO:0000256" key="2">
    <source>
        <dbReference type="SAM" id="SignalP"/>
    </source>
</evidence>
<evidence type="ECO:0008006" key="7">
    <source>
        <dbReference type="Google" id="ProtNLM"/>
    </source>
</evidence>
<dbReference type="Proteomes" id="UP000270661">
    <property type="component" value="Unassembled WGS sequence"/>
</dbReference>
<gene>
    <name evidence="5" type="ORF">ALQ77_04049</name>
</gene>
<feature type="domain" description="Pilus assembly protein E-set like" evidence="4">
    <location>
        <begin position="273"/>
        <end position="338"/>
    </location>
</feature>
<feature type="domain" description="Pilus assembly protein C-terminal" evidence="3">
    <location>
        <begin position="731"/>
        <end position="826"/>
    </location>
</feature>
<dbReference type="STRING" id="47879.AXG94_09645"/>
<reference evidence="5 6" key="1">
    <citation type="submission" date="2018-08" db="EMBL/GenBank/DDBJ databases">
        <title>Recombination of ecologically and evolutionarily significant loci maintains genetic cohesion in the Pseudomonas syringae species complex.</title>
        <authorList>
            <person name="Dillon M."/>
            <person name="Thakur S."/>
            <person name="Almeida R.N.D."/>
            <person name="Weir B.S."/>
            <person name="Guttman D.S."/>
        </authorList>
    </citation>
    <scope>NUCLEOTIDE SEQUENCE [LARGE SCALE GENOMIC DNA]</scope>
    <source>
        <strain evidence="5 6">NCPPB2445</strain>
    </source>
</reference>
<dbReference type="Pfam" id="PF15976">
    <property type="entry name" value="CooC_C"/>
    <property type="match status" value="1"/>
</dbReference>
<accession>A0A3M3ETP2</accession>
<evidence type="ECO:0000259" key="4">
    <source>
        <dbReference type="Pfam" id="PF16967"/>
    </source>
</evidence>
<dbReference type="AlphaFoldDB" id="A0A3M3ETP2"/>
<comment type="caution">
    <text evidence="5">The sequence shown here is derived from an EMBL/GenBank/DDBJ whole genome shotgun (WGS) entry which is preliminary data.</text>
</comment>
<dbReference type="Pfam" id="PF16967">
    <property type="entry name" value="TcfC"/>
    <property type="match status" value="1"/>
</dbReference>